<sequence>MGRDLYYTIPQFFENSLDNHAMVLSWRRVDDPNDDKDFLYQICRANGLSDIIVHASDTYSYTLTDYYQKPRQLVQGSFIYIARPEARYDWGIVEIAQQDRISIGKFGAIMGALYVPQHWNYVPRERRDEN</sequence>
<dbReference type="KEGG" id="acom:CEW83_17355"/>
<dbReference type="RefSeq" id="WP_108950467.1">
    <property type="nucleotide sequence ID" value="NZ_CP022187.1"/>
</dbReference>
<reference evidence="1 2" key="1">
    <citation type="submission" date="2017-06" db="EMBL/GenBank/DDBJ databases">
        <title>Azoarcus.</title>
        <authorList>
            <person name="Woo J.-H."/>
            <person name="Kim H.-S."/>
        </authorList>
    </citation>
    <scope>NUCLEOTIDE SEQUENCE [LARGE SCALE GENOMIC DNA]</scope>
    <source>
        <strain evidence="1 2">TSPY31</strain>
    </source>
</reference>
<organism evidence="1 2">
    <name type="scientific">Parazoarcus communis</name>
    <dbReference type="NCBI Taxonomy" id="41977"/>
    <lineage>
        <taxon>Bacteria</taxon>
        <taxon>Pseudomonadati</taxon>
        <taxon>Pseudomonadota</taxon>
        <taxon>Betaproteobacteria</taxon>
        <taxon>Rhodocyclales</taxon>
        <taxon>Zoogloeaceae</taxon>
        <taxon>Parazoarcus</taxon>
    </lineage>
</organism>
<dbReference type="EMBL" id="CP022187">
    <property type="protein sequence ID" value="AWI76768.1"/>
    <property type="molecule type" value="Genomic_DNA"/>
</dbReference>
<dbReference type="Proteomes" id="UP000244930">
    <property type="component" value="Chromosome"/>
</dbReference>
<proteinExistence type="predicted"/>
<name>A0A2U8GTI4_9RHOO</name>
<evidence type="ECO:0000313" key="1">
    <source>
        <dbReference type="EMBL" id="AWI76768.1"/>
    </source>
</evidence>
<evidence type="ECO:0000313" key="2">
    <source>
        <dbReference type="Proteomes" id="UP000244930"/>
    </source>
</evidence>
<protein>
    <submittedName>
        <fullName evidence="1">Uncharacterized protein</fullName>
    </submittedName>
</protein>
<accession>A0A2U8GTI4</accession>
<gene>
    <name evidence="1" type="ORF">CEW83_17355</name>
</gene>
<dbReference type="AlphaFoldDB" id="A0A2U8GTI4"/>
<keyword evidence="2" id="KW-1185">Reference proteome</keyword>